<dbReference type="STRING" id="1907666.DSM25559_3534"/>
<evidence type="ECO:0000313" key="11">
    <source>
        <dbReference type="Proteomes" id="UP001277561"/>
    </source>
</evidence>
<dbReference type="InterPro" id="IPR000524">
    <property type="entry name" value="Tscrpt_reg_HTH_GntR"/>
</dbReference>
<proteinExistence type="predicted"/>
<evidence type="ECO:0000256" key="1">
    <source>
        <dbReference type="ARBA" id="ARBA00023015"/>
    </source>
</evidence>
<dbReference type="InterPro" id="IPR011711">
    <property type="entry name" value="GntR_C"/>
</dbReference>
<dbReference type="Proteomes" id="UP000187891">
    <property type="component" value="Unassembled WGS sequence"/>
</dbReference>
<dbReference type="GeneID" id="86879109"/>
<dbReference type="Pfam" id="PF00392">
    <property type="entry name" value="GntR"/>
    <property type="match status" value="1"/>
</dbReference>
<name>A0A1R3TW44_9HYPH</name>
<evidence type="ECO:0000313" key="8">
    <source>
        <dbReference type="EMBL" id="SCX30484.1"/>
    </source>
</evidence>
<evidence type="ECO:0000313" key="10">
    <source>
        <dbReference type="Proteomes" id="UP000237447"/>
    </source>
</evidence>
<dbReference type="EMBL" id="NXEJ01000003">
    <property type="protein sequence ID" value="POO52986.1"/>
    <property type="molecule type" value="Genomic_DNA"/>
</dbReference>
<dbReference type="SUPFAM" id="SSF48008">
    <property type="entry name" value="GntR ligand-binding domain-like"/>
    <property type="match status" value="1"/>
</dbReference>
<evidence type="ECO:0000313" key="6">
    <source>
        <dbReference type="EMBL" id="MDX8330709.1"/>
    </source>
</evidence>
<dbReference type="SUPFAM" id="SSF46785">
    <property type="entry name" value="Winged helix' DNA-binding domain"/>
    <property type="match status" value="1"/>
</dbReference>
<dbReference type="PROSITE" id="PS50949">
    <property type="entry name" value="HTH_GNTR"/>
    <property type="match status" value="1"/>
</dbReference>
<evidence type="ECO:0000256" key="3">
    <source>
        <dbReference type="ARBA" id="ARBA00023163"/>
    </source>
</evidence>
<evidence type="ECO:0000313" key="5">
    <source>
        <dbReference type="EMBL" id="MDX8304973.1"/>
    </source>
</evidence>
<dbReference type="CDD" id="cd07377">
    <property type="entry name" value="WHTH_GntR"/>
    <property type="match status" value="1"/>
</dbReference>
<dbReference type="AlphaFoldDB" id="A0A1R3TW44"/>
<dbReference type="PANTHER" id="PTHR43537:SF5">
    <property type="entry name" value="UXU OPERON TRANSCRIPTIONAL REGULATOR"/>
    <property type="match status" value="1"/>
</dbReference>
<dbReference type="Gene3D" id="1.20.120.530">
    <property type="entry name" value="GntR ligand-binding domain-like"/>
    <property type="match status" value="1"/>
</dbReference>
<dbReference type="SMART" id="SM00345">
    <property type="entry name" value="HTH_GNTR"/>
    <property type="match status" value="1"/>
</dbReference>
<dbReference type="EMBL" id="JAVRAD010000007">
    <property type="protein sequence ID" value="MDX8330709.1"/>
    <property type="molecule type" value="Genomic_DNA"/>
</dbReference>
<keyword evidence="11" id="KW-1185">Reference proteome</keyword>
<dbReference type="InterPro" id="IPR008920">
    <property type="entry name" value="TF_FadR/GntR_C"/>
</dbReference>
<keyword evidence="3" id="KW-0804">Transcription</keyword>
<accession>A0A1R3TW44</accession>
<reference evidence="5 11" key="4">
    <citation type="journal article" date="2023" name="Phytobiomes J">
        <title>Deciphering the key players within the bacterial microbiota associated with aerial crown gall tumors on rhododendron: Insights into the gallobiome.</title>
        <authorList>
            <person name="Kuzmanovic N."/>
            <person name="Nesme J."/>
            <person name="Wolf J."/>
            <person name="Neumann-Schaal M."/>
            <person name="Petersen J."/>
            <person name="Fernandez-Gnecco G."/>
            <person name="Sproeer C."/>
            <person name="Bunk B."/>
            <person name="Overmann J."/>
            <person name="Sorensen S.J."/>
            <person name="Idczak E."/>
            <person name="Smalla K."/>
        </authorList>
    </citation>
    <scope>NUCLEOTIDE SEQUENCE</scope>
    <source>
        <strain evidence="5">Rho-11.1</strain>
        <strain evidence="6">Rho-14.1</strain>
        <strain evidence="11">rho-14.1</strain>
    </source>
</reference>
<dbReference type="RefSeq" id="WP_077105513.1">
    <property type="nucleotide sequence ID" value="NZ_CP133552.1"/>
</dbReference>
<dbReference type="Pfam" id="PF07729">
    <property type="entry name" value="FCD"/>
    <property type="match status" value="1"/>
</dbReference>
<evidence type="ECO:0000313" key="7">
    <source>
        <dbReference type="EMBL" id="POO52986.1"/>
    </source>
</evidence>
<dbReference type="InterPro" id="IPR036390">
    <property type="entry name" value="WH_DNA-bd_sf"/>
</dbReference>
<dbReference type="PANTHER" id="PTHR43537">
    <property type="entry name" value="TRANSCRIPTIONAL REGULATOR, GNTR FAMILY"/>
    <property type="match status" value="1"/>
</dbReference>
<sequence>MSTLVQLQRSTEDADLGEASIYERIRDDIIQGRFVANERLKVSELAERMGTSTNPVREALQQLRGEGFVVMMPNRGARVRAIDETFVRDIFEIEVLIEPALTRWFVGLATKADLNALEDLQAQMEILNFADPYAHSKLDMAFHQVMYDRHYNRHAVDLWWRHREILSAISRQFPTSLSRQTSVINEHRGLLKSIESQDADGAAAIIAQHVEGSGRHIIEHMRLIKRRM</sequence>
<reference evidence="7 10" key="3">
    <citation type="journal article" date="2018" name="Syst. Appl. Microbiol.">
        <title>Agrobacterium rosae sp. nov., isolated from galls on different agricultural crops.</title>
        <authorList>
            <person name="Kuzmanovic N."/>
            <person name="Pulawska J."/>
            <person name="Smalla K."/>
            <person name="Nesme X."/>
        </authorList>
    </citation>
    <scope>NUCLEOTIDE SEQUENCE [LARGE SCALE GENOMIC DNA]</scope>
    <source>
        <strain evidence="7 10">NCPPB 1650</strain>
    </source>
</reference>
<gene>
    <name evidence="8" type="primary">csiR_2</name>
    <name evidence="7" type="ORF">CPJ18_07035</name>
    <name evidence="8" type="ORF">DSM25559_3534</name>
    <name evidence="5" type="ORF">RMR22_22205</name>
    <name evidence="6" type="ORF">RMS29_15865</name>
</gene>
<evidence type="ECO:0000313" key="9">
    <source>
        <dbReference type="Proteomes" id="UP000187891"/>
    </source>
</evidence>
<dbReference type="EMBL" id="FMUE01000009">
    <property type="protein sequence ID" value="SCX30484.1"/>
    <property type="molecule type" value="Genomic_DNA"/>
</dbReference>
<dbReference type="EMBL" id="JAVRAF010000011">
    <property type="protein sequence ID" value="MDX8304973.1"/>
    <property type="molecule type" value="Genomic_DNA"/>
</dbReference>
<feature type="domain" description="HTH gntR-type" evidence="4">
    <location>
        <begin position="15"/>
        <end position="82"/>
    </location>
</feature>
<reference evidence="9" key="1">
    <citation type="submission" date="2016-10" db="EMBL/GenBank/DDBJ databases">
        <authorList>
            <person name="Wibberg D."/>
        </authorList>
    </citation>
    <scope>NUCLEOTIDE SEQUENCE [LARGE SCALE GENOMIC DNA]</scope>
</reference>
<dbReference type="GO" id="GO:0003677">
    <property type="term" value="F:DNA binding"/>
    <property type="evidence" value="ECO:0007669"/>
    <property type="project" value="UniProtKB-KW"/>
</dbReference>
<dbReference type="InterPro" id="IPR036388">
    <property type="entry name" value="WH-like_DNA-bd_sf"/>
</dbReference>
<dbReference type="Gene3D" id="1.10.10.10">
    <property type="entry name" value="Winged helix-like DNA-binding domain superfamily/Winged helix DNA-binding domain"/>
    <property type="match status" value="1"/>
</dbReference>
<organism evidence="8 9">
    <name type="scientific">Agrobacterium rosae</name>
    <dbReference type="NCBI Taxonomy" id="1972867"/>
    <lineage>
        <taxon>Bacteria</taxon>
        <taxon>Pseudomonadati</taxon>
        <taxon>Pseudomonadota</taxon>
        <taxon>Alphaproteobacteria</taxon>
        <taxon>Hyphomicrobiales</taxon>
        <taxon>Rhizobiaceae</taxon>
        <taxon>Rhizobium/Agrobacterium group</taxon>
        <taxon>Agrobacterium</taxon>
    </lineage>
</organism>
<evidence type="ECO:0000256" key="2">
    <source>
        <dbReference type="ARBA" id="ARBA00023125"/>
    </source>
</evidence>
<keyword evidence="1" id="KW-0805">Transcription regulation</keyword>
<accession>A0A2S4EG43</accession>
<dbReference type="Proteomes" id="UP001277561">
    <property type="component" value="Unassembled WGS sequence"/>
</dbReference>
<keyword evidence="2" id="KW-0238">DNA-binding</keyword>
<dbReference type="Proteomes" id="UP000237447">
    <property type="component" value="Unassembled WGS sequence"/>
</dbReference>
<evidence type="ECO:0000259" key="4">
    <source>
        <dbReference type="PROSITE" id="PS50949"/>
    </source>
</evidence>
<dbReference type="GO" id="GO:0003700">
    <property type="term" value="F:DNA-binding transcription factor activity"/>
    <property type="evidence" value="ECO:0007669"/>
    <property type="project" value="InterPro"/>
</dbReference>
<protein>
    <submittedName>
        <fullName evidence="8">Carbon starvation induced regulator</fullName>
    </submittedName>
    <submittedName>
        <fullName evidence="5">GntR family transcriptional regulator</fullName>
    </submittedName>
</protein>
<dbReference type="SMART" id="SM00895">
    <property type="entry name" value="FCD"/>
    <property type="match status" value="1"/>
</dbReference>
<reference evidence="8" key="2">
    <citation type="submission" date="2016-10" db="EMBL/GenBank/DDBJ databases">
        <authorList>
            <person name="de Groot N.N."/>
        </authorList>
    </citation>
    <scope>NUCLEOTIDE SEQUENCE [LARGE SCALE GENOMIC DNA]</scope>
    <source>
        <strain evidence="8">DSM25559</strain>
    </source>
</reference>